<dbReference type="EMBL" id="CP050124">
    <property type="protein sequence ID" value="QIP40461.1"/>
    <property type="molecule type" value="Genomic_DNA"/>
</dbReference>
<dbReference type="Proteomes" id="UP000502345">
    <property type="component" value="Chromosome"/>
</dbReference>
<evidence type="ECO:0000313" key="2">
    <source>
        <dbReference type="Proteomes" id="UP000502345"/>
    </source>
</evidence>
<protein>
    <submittedName>
        <fullName evidence="1">Uncharacterized protein</fullName>
    </submittedName>
</protein>
<dbReference type="STRING" id="1833.XU06_14330"/>
<sequence>MAEDLYHRYEFTFIVQMLTVSQEQAIEESLGGRVEDRRGLQLLTLTSEGMRAATTAITVVDQLVAAGVRPQRTHPDLVSRQDIADRAGVTRQAVGQWVRGVRQAATPFPIPYNSVAGGIWFWGDVLDWLRRQGYSQDTGLRYPTLDEHIRIDRHIAINHKTVG</sequence>
<gene>
    <name evidence="1" type="ORF">G9444_3217</name>
</gene>
<organism evidence="1 2">
    <name type="scientific">Rhodococcus erythropolis</name>
    <name type="common">Arthrobacter picolinophilus</name>
    <dbReference type="NCBI Taxonomy" id="1833"/>
    <lineage>
        <taxon>Bacteria</taxon>
        <taxon>Bacillati</taxon>
        <taxon>Actinomycetota</taxon>
        <taxon>Actinomycetes</taxon>
        <taxon>Mycobacteriales</taxon>
        <taxon>Nocardiaceae</taxon>
        <taxon>Rhodococcus</taxon>
        <taxon>Rhodococcus erythropolis group</taxon>
    </lineage>
</organism>
<evidence type="ECO:0000313" key="1">
    <source>
        <dbReference type="EMBL" id="QIP40461.1"/>
    </source>
</evidence>
<name>A0A1Q4K636_RHOER</name>
<proteinExistence type="predicted"/>
<dbReference type="OrthoDB" id="3727407at2"/>
<reference evidence="1 2" key="1">
    <citation type="submission" date="2020-03" db="EMBL/GenBank/DDBJ databases">
        <title>Screen low temperature-resistant strains for efficient degradation of petroleum hydrocarbons under the low temperature.</title>
        <authorList>
            <person name="Wang Y."/>
            <person name="Chen J."/>
        </authorList>
    </citation>
    <scope>NUCLEOTIDE SEQUENCE [LARGE SCALE GENOMIC DNA]</scope>
    <source>
        <strain evidence="1 2">KB1</strain>
    </source>
</reference>
<dbReference type="RefSeq" id="WP_003944993.1">
    <property type="nucleotide sequence ID" value="NZ_CP044284.1"/>
</dbReference>
<accession>A0A1Q4K636</accession>
<dbReference type="AlphaFoldDB" id="A0A1Q4K636"/>
<dbReference type="GeneID" id="64140917"/>